<keyword evidence="2" id="KW-0732">Signal</keyword>
<dbReference type="OrthoDB" id="10540058at2759"/>
<feature type="signal peptide" evidence="2">
    <location>
        <begin position="1"/>
        <end position="21"/>
    </location>
</feature>
<evidence type="ECO:0000256" key="1">
    <source>
        <dbReference type="SAM" id="MobiDB-lite"/>
    </source>
</evidence>
<dbReference type="AlphaFoldDB" id="M3ADC7"/>
<feature type="chain" id="PRO_5004030801" evidence="2">
    <location>
        <begin position="22"/>
        <end position="292"/>
    </location>
</feature>
<dbReference type="RefSeq" id="XP_007925955.1">
    <property type="nucleotide sequence ID" value="XM_007927764.1"/>
</dbReference>
<name>M3ADC7_PSEFD</name>
<dbReference type="GeneID" id="19341540"/>
<accession>M3ADC7</accession>
<dbReference type="eggNOG" id="ENOG502R0U4">
    <property type="taxonomic scope" value="Eukaryota"/>
</dbReference>
<dbReference type="KEGG" id="pfj:MYCFIDRAFT_78995"/>
<proteinExistence type="predicted"/>
<sequence length="292" mass="33389">MLRSLYLLWLPIAFLALSVHSNENTHLLNARNALASEISDVQTEFGESNVDTSLEGYDHELLLTRDTDTIPKKAARILKPHHKVIRNDDEEDEDGYEVIAKRELIEHQKRALEAKFGDAVDFSLEGYDENLLNGEDEEGEGIVIEKRGEEGEEIDWSLEGYDEELLKRDVEDEDGNGEGEEEIDWSLEGYDEELLHHKRGEDDDDEDYNIPSGDGTPYDADFESSPDFLKAWDSDSGIFERDFEDEEDGVEDGEEEEGIEVLTGAVRRDVSGEEEEEEGDWIEVVKRWVGWE</sequence>
<dbReference type="VEuPathDB" id="FungiDB:MYCFIDRAFT_78995"/>
<feature type="region of interest" description="Disordered" evidence="1">
    <location>
        <begin position="166"/>
        <end position="227"/>
    </location>
</feature>
<evidence type="ECO:0000256" key="2">
    <source>
        <dbReference type="SAM" id="SignalP"/>
    </source>
</evidence>
<keyword evidence="4" id="KW-1185">Reference proteome</keyword>
<organism evidence="3 4">
    <name type="scientific">Pseudocercospora fijiensis (strain CIRAD86)</name>
    <name type="common">Black leaf streak disease fungus</name>
    <name type="synonym">Mycosphaerella fijiensis</name>
    <dbReference type="NCBI Taxonomy" id="383855"/>
    <lineage>
        <taxon>Eukaryota</taxon>
        <taxon>Fungi</taxon>
        <taxon>Dikarya</taxon>
        <taxon>Ascomycota</taxon>
        <taxon>Pezizomycotina</taxon>
        <taxon>Dothideomycetes</taxon>
        <taxon>Dothideomycetidae</taxon>
        <taxon>Mycosphaerellales</taxon>
        <taxon>Mycosphaerellaceae</taxon>
        <taxon>Pseudocercospora</taxon>
    </lineage>
</organism>
<dbReference type="Proteomes" id="UP000016932">
    <property type="component" value="Unassembled WGS sequence"/>
</dbReference>
<gene>
    <name evidence="3" type="ORF">MYCFIDRAFT_78995</name>
</gene>
<evidence type="ECO:0000313" key="3">
    <source>
        <dbReference type="EMBL" id="EME82551.1"/>
    </source>
</evidence>
<evidence type="ECO:0000313" key="4">
    <source>
        <dbReference type="Proteomes" id="UP000016932"/>
    </source>
</evidence>
<dbReference type="EMBL" id="KB446558">
    <property type="protein sequence ID" value="EME82551.1"/>
    <property type="molecule type" value="Genomic_DNA"/>
</dbReference>
<protein>
    <submittedName>
        <fullName evidence="3">Uncharacterized protein</fullName>
    </submittedName>
</protein>
<dbReference type="HOGENOM" id="CLU_953528_0_0_1"/>
<reference evidence="3 4" key="1">
    <citation type="journal article" date="2012" name="PLoS Pathog.">
        <title>Diverse lifestyles and strategies of plant pathogenesis encoded in the genomes of eighteen Dothideomycetes fungi.</title>
        <authorList>
            <person name="Ohm R.A."/>
            <person name="Feau N."/>
            <person name="Henrissat B."/>
            <person name="Schoch C.L."/>
            <person name="Horwitz B.A."/>
            <person name="Barry K.W."/>
            <person name="Condon B.J."/>
            <person name="Copeland A.C."/>
            <person name="Dhillon B."/>
            <person name="Glaser F."/>
            <person name="Hesse C.N."/>
            <person name="Kosti I."/>
            <person name="LaButti K."/>
            <person name="Lindquist E.A."/>
            <person name="Lucas S."/>
            <person name="Salamov A.A."/>
            <person name="Bradshaw R.E."/>
            <person name="Ciuffetti L."/>
            <person name="Hamelin R.C."/>
            <person name="Kema G.H.J."/>
            <person name="Lawrence C."/>
            <person name="Scott J.A."/>
            <person name="Spatafora J.W."/>
            <person name="Turgeon B.G."/>
            <person name="de Wit P.J.G.M."/>
            <person name="Zhong S."/>
            <person name="Goodwin S.B."/>
            <person name="Grigoriev I.V."/>
        </authorList>
    </citation>
    <scope>NUCLEOTIDE SEQUENCE [LARGE SCALE GENOMIC DNA]</scope>
    <source>
        <strain evidence="3 4">CIRAD86</strain>
    </source>
</reference>
<feature type="compositionally biased region" description="Acidic residues" evidence="1">
    <location>
        <begin position="171"/>
        <end position="192"/>
    </location>
</feature>